<name>A0A560FC82_9PROT</name>
<dbReference type="AlphaFoldDB" id="A0A560FC82"/>
<reference evidence="2 3" key="1">
    <citation type="submission" date="2019-06" db="EMBL/GenBank/DDBJ databases">
        <title>Genomic Encyclopedia of Type Strains, Phase IV (KMG-V): Genome sequencing to study the core and pangenomes of soil and plant-associated prokaryotes.</title>
        <authorList>
            <person name="Whitman W."/>
        </authorList>
    </citation>
    <scope>NUCLEOTIDE SEQUENCE [LARGE SCALE GENOMIC DNA]</scope>
    <source>
        <strain evidence="2 3">BR 11865</strain>
    </source>
</reference>
<evidence type="ECO:0008006" key="4">
    <source>
        <dbReference type="Google" id="ProtNLM"/>
    </source>
</evidence>
<proteinExistence type="predicted"/>
<dbReference type="InterPro" id="IPR006311">
    <property type="entry name" value="TAT_signal"/>
</dbReference>
<evidence type="ECO:0000313" key="2">
    <source>
        <dbReference type="EMBL" id="TWB19214.1"/>
    </source>
</evidence>
<evidence type="ECO:0000256" key="1">
    <source>
        <dbReference type="SAM" id="SignalP"/>
    </source>
</evidence>
<organism evidence="2 3">
    <name type="scientific">Nitrospirillum amazonense</name>
    <dbReference type="NCBI Taxonomy" id="28077"/>
    <lineage>
        <taxon>Bacteria</taxon>
        <taxon>Pseudomonadati</taxon>
        <taxon>Pseudomonadota</taxon>
        <taxon>Alphaproteobacteria</taxon>
        <taxon>Rhodospirillales</taxon>
        <taxon>Azospirillaceae</taxon>
        <taxon>Nitrospirillum</taxon>
    </lineage>
</organism>
<gene>
    <name evidence="2" type="ORF">FBZ88_12269</name>
</gene>
<comment type="caution">
    <text evidence="2">The sequence shown here is derived from an EMBL/GenBank/DDBJ whole genome shotgun (WGS) entry which is preliminary data.</text>
</comment>
<dbReference type="RefSeq" id="WP_145619706.1">
    <property type="nucleotide sequence ID" value="NZ_VITO01000022.1"/>
</dbReference>
<dbReference type="PROSITE" id="PS51318">
    <property type="entry name" value="TAT"/>
    <property type="match status" value="1"/>
</dbReference>
<dbReference type="Proteomes" id="UP000316545">
    <property type="component" value="Unassembled WGS sequence"/>
</dbReference>
<sequence>MAEASPLHRRRFMQALAAGLAVAAPTAGIVANVAAPLPAQDPGAARLAAWQRHVVAMRIWLEFRDEGSDEAPEKLAAWDRAQAALDEFNAIEGGTTWAGLAAGLRYCITQVSCETYAERFVYYDEIPAPEVFDGAGWGLLGADEGPVIRNLIQAVLMADERAVS</sequence>
<keyword evidence="3" id="KW-1185">Reference proteome</keyword>
<dbReference type="EMBL" id="VITO01000022">
    <property type="protein sequence ID" value="TWB19214.1"/>
    <property type="molecule type" value="Genomic_DNA"/>
</dbReference>
<feature type="signal peptide" evidence="1">
    <location>
        <begin position="1"/>
        <end position="23"/>
    </location>
</feature>
<evidence type="ECO:0000313" key="3">
    <source>
        <dbReference type="Proteomes" id="UP000316545"/>
    </source>
</evidence>
<keyword evidence="1" id="KW-0732">Signal</keyword>
<protein>
    <recommendedName>
        <fullName evidence="4">Secreted protein</fullName>
    </recommendedName>
</protein>
<feature type="chain" id="PRO_5022200241" description="Secreted protein" evidence="1">
    <location>
        <begin position="24"/>
        <end position="164"/>
    </location>
</feature>
<accession>A0A560FC82</accession>